<evidence type="ECO:0000313" key="8">
    <source>
        <dbReference type="EMBL" id="KAF3326054.1"/>
    </source>
</evidence>
<dbReference type="GO" id="GO:0051301">
    <property type="term" value="P:cell division"/>
    <property type="evidence" value="ECO:0007669"/>
    <property type="project" value="UniProtKB-KW"/>
</dbReference>
<reference evidence="8" key="1">
    <citation type="submission" date="2020-01" db="EMBL/GenBank/DDBJ databases">
        <title>Genome sequence of Kobresia littledalei, the first chromosome-level genome in the family Cyperaceae.</title>
        <authorList>
            <person name="Qu G."/>
        </authorList>
    </citation>
    <scope>NUCLEOTIDE SEQUENCE</scope>
    <source>
        <strain evidence="8">C.B.Clarke</strain>
        <tissue evidence="8">Leaf</tissue>
    </source>
</reference>
<gene>
    <name evidence="8" type="ORF">FCM35_KLT09134</name>
</gene>
<dbReference type="InterPro" id="IPR013763">
    <property type="entry name" value="Cyclin-like_dom"/>
</dbReference>
<name>A0A833VJL6_9POAL</name>
<comment type="caution">
    <text evidence="8">The sequence shown here is derived from an EMBL/GenBank/DDBJ whole genome shotgun (WGS) entry which is preliminary data.</text>
</comment>
<feature type="region of interest" description="Disordered" evidence="5">
    <location>
        <begin position="17"/>
        <end position="36"/>
    </location>
</feature>
<dbReference type="CDD" id="cd20544">
    <property type="entry name" value="CYCLIN_AtCycD-like_rpt2"/>
    <property type="match status" value="1"/>
</dbReference>
<dbReference type="InterPro" id="IPR039361">
    <property type="entry name" value="Cyclin"/>
</dbReference>
<organism evidence="8 9">
    <name type="scientific">Carex littledalei</name>
    <dbReference type="NCBI Taxonomy" id="544730"/>
    <lineage>
        <taxon>Eukaryota</taxon>
        <taxon>Viridiplantae</taxon>
        <taxon>Streptophyta</taxon>
        <taxon>Embryophyta</taxon>
        <taxon>Tracheophyta</taxon>
        <taxon>Spermatophyta</taxon>
        <taxon>Magnoliopsida</taxon>
        <taxon>Liliopsida</taxon>
        <taxon>Poales</taxon>
        <taxon>Cyperaceae</taxon>
        <taxon>Cyperoideae</taxon>
        <taxon>Cariceae</taxon>
        <taxon>Carex</taxon>
        <taxon>Carex subgen. Euthyceras</taxon>
    </lineage>
</organism>
<feature type="domain" description="Cyclin-like" evidence="6">
    <location>
        <begin position="82"/>
        <end position="183"/>
    </location>
</feature>
<dbReference type="AlphaFoldDB" id="A0A833VJL6"/>
<dbReference type="Pfam" id="PF00134">
    <property type="entry name" value="Cyclin_N"/>
    <property type="match status" value="1"/>
</dbReference>
<dbReference type="SMART" id="SM01332">
    <property type="entry name" value="Cyclin_C"/>
    <property type="match status" value="1"/>
</dbReference>
<dbReference type="InterPro" id="IPR036915">
    <property type="entry name" value="Cyclin-like_sf"/>
</dbReference>
<sequence>MIDPLYCQEEHLDFLDHHREENEEIETTTPASIAEEERETNLHLLSSLSHKETETNPKAQTANQTSCSLGYLFSGARRDMVAWVACAVLTHGFTTQTALLSVNYLDRCFLSGVLQLQPDKPWMGRLVAVACLSLAAKIEETQVPLILDLQLPVTWEEETGTDGGAGFLFEAKTVRRMELLVLSALQWRLNSVTALSFVQPLVSLLYSEKRGDYLTARCERILLSVLDDWRWVKYAPSVWATAALLHALELNETERIISLIKVSKEKAQECYDLILEGITASNRNRKRKHFLCNFCPESPPASPNAVISTCFSCENLSSSNDSFRSWSSSTTSSPERPVKRIHYSNIADYSSSLLREEESRQAWEL</sequence>
<keyword evidence="9" id="KW-1185">Reference proteome</keyword>
<dbReference type="OrthoDB" id="5590282at2759"/>
<dbReference type="EMBL" id="SWLB01000019">
    <property type="protein sequence ID" value="KAF3326054.1"/>
    <property type="molecule type" value="Genomic_DNA"/>
</dbReference>
<dbReference type="CDD" id="cd20543">
    <property type="entry name" value="CYCLIN_AtCycD-like_rpt1"/>
    <property type="match status" value="1"/>
</dbReference>
<dbReference type="InterPro" id="IPR004367">
    <property type="entry name" value="Cyclin_C-dom"/>
</dbReference>
<keyword evidence="1" id="KW-0132">Cell division</keyword>
<keyword evidence="3" id="KW-0131">Cell cycle</keyword>
<evidence type="ECO:0000256" key="1">
    <source>
        <dbReference type="ARBA" id="ARBA00022618"/>
    </source>
</evidence>
<dbReference type="PANTHER" id="PTHR10177">
    <property type="entry name" value="CYCLINS"/>
    <property type="match status" value="1"/>
</dbReference>
<dbReference type="SMART" id="SM00385">
    <property type="entry name" value="CYCLIN"/>
    <property type="match status" value="1"/>
</dbReference>
<evidence type="ECO:0000256" key="5">
    <source>
        <dbReference type="SAM" id="MobiDB-lite"/>
    </source>
</evidence>
<protein>
    <submittedName>
        <fullName evidence="8">Cyclin-D3-2-like protein</fullName>
    </submittedName>
</protein>
<dbReference type="SUPFAM" id="SSF47954">
    <property type="entry name" value="Cyclin-like"/>
    <property type="match status" value="1"/>
</dbReference>
<dbReference type="Proteomes" id="UP000623129">
    <property type="component" value="Unassembled WGS sequence"/>
</dbReference>
<dbReference type="Gene3D" id="1.10.472.10">
    <property type="entry name" value="Cyclin-like"/>
    <property type="match status" value="2"/>
</dbReference>
<evidence type="ECO:0000256" key="4">
    <source>
        <dbReference type="RuleBase" id="RU000383"/>
    </source>
</evidence>
<proteinExistence type="inferred from homology"/>
<dbReference type="InterPro" id="IPR006671">
    <property type="entry name" value="Cyclin_N"/>
</dbReference>
<evidence type="ECO:0000259" key="6">
    <source>
        <dbReference type="SMART" id="SM00385"/>
    </source>
</evidence>
<evidence type="ECO:0000313" key="9">
    <source>
        <dbReference type="Proteomes" id="UP000623129"/>
    </source>
</evidence>
<keyword evidence="2 4" id="KW-0195">Cyclin</keyword>
<accession>A0A833VJL6</accession>
<evidence type="ECO:0000259" key="7">
    <source>
        <dbReference type="SMART" id="SM01332"/>
    </source>
</evidence>
<evidence type="ECO:0000256" key="3">
    <source>
        <dbReference type="ARBA" id="ARBA00023306"/>
    </source>
</evidence>
<comment type="similarity">
    <text evidence="4">Belongs to the cyclin family.</text>
</comment>
<feature type="domain" description="Cyclin C-terminal" evidence="7">
    <location>
        <begin position="192"/>
        <end position="297"/>
    </location>
</feature>
<dbReference type="Pfam" id="PF02984">
    <property type="entry name" value="Cyclin_C"/>
    <property type="match status" value="1"/>
</dbReference>
<evidence type="ECO:0000256" key="2">
    <source>
        <dbReference type="ARBA" id="ARBA00023127"/>
    </source>
</evidence>